<dbReference type="RefSeq" id="WP_148064590.1">
    <property type="nucleotide sequence ID" value="NZ_VRYZ01000005.1"/>
</dbReference>
<protein>
    <recommendedName>
        <fullName evidence="4 12">Heme exporter protein D</fullName>
    </recommendedName>
</protein>
<dbReference type="GO" id="GO:0005886">
    <property type="term" value="C:plasma membrane"/>
    <property type="evidence" value="ECO:0007669"/>
    <property type="project" value="UniProtKB-SubCell"/>
</dbReference>
<evidence type="ECO:0000256" key="1">
    <source>
        <dbReference type="ARBA" id="ARBA00002442"/>
    </source>
</evidence>
<dbReference type="GO" id="GO:1903607">
    <property type="term" value="P:cytochrome c biosynthetic process"/>
    <property type="evidence" value="ECO:0007669"/>
    <property type="project" value="TreeGrafter"/>
</dbReference>
<comment type="similarity">
    <text evidence="3 12">Belongs to the CcmD/CycX/HelD family.</text>
</comment>
<dbReference type="EMBL" id="VRYZ01000005">
    <property type="protein sequence ID" value="TXS90934.1"/>
    <property type="molecule type" value="Genomic_DNA"/>
</dbReference>
<evidence type="ECO:0000256" key="12">
    <source>
        <dbReference type="RuleBase" id="RU363101"/>
    </source>
</evidence>
<evidence type="ECO:0000256" key="5">
    <source>
        <dbReference type="ARBA" id="ARBA00022448"/>
    </source>
</evidence>
<dbReference type="PANTHER" id="PTHR37531">
    <property type="entry name" value="HEME EXPORTER PROTEIN D"/>
    <property type="match status" value="1"/>
</dbReference>
<dbReference type="Proteomes" id="UP000321933">
    <property type="component" value="Unassembled WGS sequence"/>
</dbReference>
<dbReference type="PANTHER" id="PTHR37531:SF1">
    <property type="entry name" value="HEME EXPORTER PROTEIN D"/>
    <property type="match status" value="1"/>
</dbReference>
<evidence type="ECO:0000313" key="14">
    <source>
        <dbReference type="Proteomes" id="UP000321933"/>
    </source>
</evidence>
<keyword evidence="11 12" id="KW-0472">Membrane</keyword>
<keyword evidence="9 12" id="KW-0201">Cytochrome c-type biogenesis</keyword>
<evidence type="ECO:0000256" key="4">
    <source>
        <dbReference type="ARBA" id="ARBA00016461"/>
    </source>
</evidence>
<gene>
    <name evidence="13" type="primary">ccmD</name>
    <name evidence="13" type="ORF">FVW59_11995</name>
</gene>
<evidence type="ECO:0000256" key="8">
    <source>
        <dbReference type="ARBA" id="ARBA00022692"/>
    </source>
</evidence>
<comment type="subcellular location">
    <subcellularLocation>
        <location evidence="2 12">Cell inner membrane</location>
        <topology evidence="2 12">Single-pass membrane protein</topology>
    </subcellularLocation>
</comment>
<accession>A0A5C8ZT17</accession>
<evidence type="ECO:0000256" key="6">
    <source>
        <dbReference type="ARBA" id="ARBA00022475"/>
    </source>
</evidence>
<dbReference type="AlphaFoldDB" id="A0A5C8ZT17"/>
<dbReference type="Pfam" id="PF04995">
    <property type="entry name" value="CcmD"/>
    <property type="match status" value="1"/>
</dbReference>
<reference evidence="13 14" key="1">
    <citation type="submission" date="2019-08" db="EMBL/GenBank/DDBJ databases">
        <title>Parahaliea maris sp. nov., isolated from the surface seawater.</title>
        <authorList>
            <person name="Liu Y."/>
        </authorList>
    </citation>
    <scope>NUCLEOTIDE SEQUENCE [LARGE SCALE GENOMIC DNA]</scope>
    <source>
        <strain evidence="13 14">S2-26</strain>
    </source>
</reference>
<dbReference type="GO" id="GO:0015886">
    <property type="term" value="P:heme transport"/>
    <property type="evidence" value="ECO:0007669"/>
    <property type="project" value="InterPro"/>
</dbReference>
<keyword evidence="7 12" id="KW-0997">Cell inner membrane</keyword>
<keyword evidence="14" id="KW-1185">Reference proteome</keyword>
<dbReference type="InterPro" id="IPR052075">
    <property type="entry name" value="Heme_exporter_D"/>
</dbReference>
<evidence type="ECO:0000256" key="11">
    <source>
        <dbReference type="ARBA" id="ARBA00023136"/>
    </source>
</evidence>
<evidence type="ECO:0000256" key="10">
    <source>
        <dbReference type="ARBA" id="ARBA00022989"/>
    </source>
</evidence>
<keyword evidence="6 12" id="KW-1003">Cell membrane</keyword>
<dbReference type="GO" id="GO:0017004">
    <property type="term" value="P:cytochrome complex assembly"/>
    <property type="evidence" value="ECO:0007669"/>
    <property type="project" value="UniProtKB-KW"/>
</dbReference>
<evidence type="ECO:0000256" key="2">
    <source>
        <dbReference type="ARBA" id="ARBA00004377"/>
    </source>
</evidence>
<proteinExistence type="inferred from homology"/>
<organism evidence="13 14">
    <name type="scientific">Parahaliea aestuarii</name>
    <dbReference type="NCBI Taxonomy" id="1852021"/>
    <lineage>
        <taxon>Bacteria</taxon>
        <taxon>Pseudomonadati</taxon>
        <taxon>Pseudomonadota</taxon>
        <taxon>Gammaproteobacteria</taxon>
        <taxon>Cellvibrionales</taxon>
        <taxon>Halieaceae</taxon>
        <taxon>Parahaliea</taxon>
    </lineage>
</organism>
<evidence type="ECO:0000256" key="9">
    <source>
        <dbReference type="ARBA" id="ARBA00022748"/>
    </source>
</evidence>
<dbReference type="NCBIfam" id="TIGR03141">
    <property type="entry name" value="cytochro_ccmD"/>
    <property type="match status" value="1"/>
</dbReference>
<sequence>MYFDSLHAALAMEGHGPFVWAAYAITAVVLLTLLLSPVLRSRRLRRDLAGEIRRRETAAGEGRHASGT</sequence>
<comment type="caution">
    <text evidence="13">The sequence shown here is derived from an EMBL/GenBank/DDBJ whole genome shotgun (WGS) entry which is preliminary data.</text>
</comment>
<comment type="function">
    <text evidence="1 12">Required for the export of heme to the periplasm for the biogenesis of c-type cytochromes.</text>
</comment>
<name>A0A5C8ZT17_9GAMM</name>
<feature type="transmembrane region" description="Helical" evidence="12">
    <location>
        <begin position="20"/>
        <end position="39"/>
    </location>
</feature>
<keyword evidence="10 12" id="KW-1133">Transmembrane helix</keyword>
<keyword evidence="5 12" id="KW-0813">Transport</keyword>
<evidence type="ECO:0000256" key="7">
    <source>
        <dbReference type="ARBA" id="ARBA00022519"/>
    </source>
</evidence>
<evidence type="ECO:0000313" key="13">
    <source>
        <dbReference type="EMBL" id="TXS90934.1"/>
    </source>
</evidence>
<keyword evidence="8 12" id="KW-0812">Transmembrane</keyword>
<evidence type="ECO:0000256" key="3">
    <source>
        <dbReference type="ARBA" id="ARBA00008741"/>
    </source>
</evidence>
<dbReference type="InterPro" id="IPR007078">
    <property type="entry name" value="Haem_export_protD_CcmD"/>
</dbReference>